<accession>A0A9W8PF90</accession>
<sequence length="744" mass="84170">MSAHPETELPEQLNRPGSIFESKQCGCPIVKEISHRLQIPPVIAESESVDVGGVSLKRDDFCPESAHCALCSFVAKIRLDSTNNASLTSVYFVLNKFTNFRLRLWMNTQITGESQQLPWMKDNFKIIVTSKQSAFRTIHWRYVHQFVEKPPNHGSESCILGTIRLWKYQVPNLNLPAPKLDTLTYIATLAKHWLRFCNTNHEDCASLVADSTPLISLIECNRRCLVHGSQGIRYVALSYVWGKTGRDFNLPDRSYGVPLSRLPRTIGDAITVTKSLGFDYLWVDMLCIDQQSNEDKHRQIAIMDQIYRSADLTIIVAAGSDCGDGIPGVSERCRPPRLSITIGHTILIEEKEDPASEIEASIWRSRGWTFQEGLLSRRRLVFTDSRILFSCYSDQAIEPRLGPEFPQAKENRVFKPPRGLGYDEPRLWGTSFLKIDSPDLRTLGGEAEGCNYRYGFPIALAELLEKYSSRSFSFESDVVDAFRAIGNIFALRTPPVLHLCGLPFIFGNEPTTASSLTRGLAWCLERGDEETARRPGFPSWSWLGYRGPVRWGARLRPQDGSTYGIDEQWSAKTFSHVRSMITIGNRKFELMHLSQWWREWSDAKASEGLAPSRLMIMGSMIKQEVWSGGKCTLYEEWEEPSRYIVSGEGPWSSQSRYKVGTSLMMSEDACQRLLENLRRGILRAVLLTDGFLLIVQPVAAEATGGPYRRVASADIDVPHTKESDQLEMDHFVKECTELVDIELV</sequence>
<keyword evidence="3" id="KW-1185">Reference proteome</keyword>
<dbReference type="Proteomes" id="UP001152130">
    <property type="component" value="Unassembled WGS sequence"/>
</dbReference>
<dbReference type="PANTHER" id="PTHR33112">
    <property type="entry name" value="DOMAIN PROTEIN, PUTATIVE-RELATED"/>
    <property type="match status" value="1"/>
</dbReference>
<evidence type="ECO:0000313" key="2">
    <source>
        <dbReference type="EMBL" id="KAJ4004830.1"/>
    </source>
</evidence>
<protein>
    <recommendedName>
        <fullName evidence="1">Heterokaryon incompatibility domain-containing protein</fullName>
    </recommendedName>
</protein>
<dbReference type="InterPro" id="IPR010730">
    <property type="entry name" value="HET"/>
</dbReference>
<evidence type="ECO:0000259" key="1">
    <source>
        <dbReference type="Pfam" id="PF06985"/>
    </source>
</evidence>
<reference evidence="2" key="1">
    <citation type="submission" date="2022-10" db="EMBL/GenBank/DDBJ databases">
        <title>Fusarium specimens isolated from Avocado Roots.</title>
        <authorList>
            <person name="Stajich J."/>
            <person name="Roper C."/>
            <person name="Heimlech-Rivalta G."/>
        </authorList>
    </citation>
    <scope>NUCLEOTIDE SEQUENCE</scope>
    <source>
        <strain evidence="2">CF00143</strain>
    </source>
</reference>
<proteinExistence type="predicted"/>
<dbReference type="AlphaFoldDB" id="A0A9W8PF90"/>
<dbReference type="PANTHER" id="PTHR33112:SF1">
    <property type="entry name" value="HETEROKARYON INCOMPATIBILITY DOMAIN-CONTAINING PROTEIN"/>
    <property type="match status" value="1"/>
</dbReference>
<comment type="caution">
    <text evidence="2">The sequence shown here is derived from an EMBL/GenBank/DDBJ whole genome shotgun (WGS) entry which is preliminary data.</text>
</comment>
<gene>
    <name evidence="2" type="ORF">NW766_011564</name>
</gene>
<dbReference type="OrthoDB" id="5428863at2759"/>
<name>A0A9W8PF90_9HYPO</name>
<feature type="domain" description="Heterokaryon incompatibility" evidence="1">
    <location>
        <begin position="234"/>
        <end position="372"/>
    </location>
</feature>
<organism evidence="2 3">
    <name type="scientific">Fusarium irregulare</name>
    <dbReference type="NCBI Taxonomy" id="2494466"/>
    <lineage>
        <taxon>Eukaryota</taxon>
        <taxon>Fungi</taxon>
        <taxon>Dikarya</taxon>
        <taxon>Ascomycota</taxon>
        <taxon>Pezizomycotina</taxon>
        <taxon>Sordariomycetes</taxon>
        <taxon>Hypocreomycetidae</taxon>
        <taxon>Hypocreales</taxon>
        <taxon>Nectriaceae</taxon>
        <taxon>Fusarium</taxon>
        <taxon>Fusarium incarnatum-equiseti species complex</taxon>
    </lineage>
</organism>
<evidence type="ECO:0000313" key="3">
    <source>
        <dbReference type="Proteomes" id="UP001152130"/>
    </source>
</evidence>
<dbReference type="EMBL" id="JAPDHF010000023">
    <property type="protein sequence ID" value="KAJ4004830.1"/>
    <property type="molecule type" value="Genomic_DNA"/>
</dbReference>
<dbReference type="Pfam" id="PF06985">
    <property type="entry name" value="HET"/>
    <property type="match status" value="1"/>
</dbReference>